<gene>
    <name evidence="1" type="ORF">Q31a_34520</name>
</gene>
<evidence type="ECO:0008006" key="3">
    <source>
        <dbReference type="Google" id="ProtNLM"/>
    </source>
</evidence>
<name>A0A518G985_9BACT</name>
<dbReference type="EMBL" id="CP036298">
    <property type="protein sequence ID" value="QDV25129.1"/>
    <property type="molecule type" value="Genomic_DNA"/>
</dbReference>
<evidence type="ECO:0000313" key="2">
    <source>
        <dbReference type="Proteomes" id="UP000318017"/>
    </source>
</evidence>
<dbReference type="InterPro" id="IPR025293">
    <property type="entry name" value="YfiR/HmsC-like"/>
</dbReference>
<evidence type="ECO:0000313" key="1">
    <source>
        <dbReference type="EMBL" id="QDV25129.1"/>
    </source>
</evidence>
<keyword evidence="2" id="KW-1185">Reference proteome</keyword>
<proteinExistence type="predicted"/>
<dbReference type="Proteomes" id="UP000318017">
    <property type="component" value="Chromosome"/>
</dbReference>
<protein>
    <recommendedName>
        <fullName evidence="3">DUF4154 domain-containing protein</fullName>
    </recommendedName>
</protein>
<dbReference type="Pfam" id="PF13689">
    <property type="entry name" value="DUF4154"/>
    <property type="match status" value="1"/>
</dbReference>
<reference evidence="1 2" key="1">
    <citation type="submission" date="2019-02" db="EMBL/GenBank/DDBJ databases">
        <title>Deep-cultivation of Planctomycetes and their phenomic and genomic characterization uncovers novel biology.</title>
        <authorList>
            <person name="Wiegand S."/>
            <person name="Jogler M."/>
            <person name="Boedeker C."/>
            <person name="Pinto D."/>
            <person name="Vollmers J."/>
            <person name="Rivas-Marin E."/>
            <person name="Kohn T."/>
            <person name="Peeters S.H."/>
            <person name="Heuer A."/>
            <person name="Rast P."/>
            <person name="Oberbeckmann S."/>
            <person name="Bunk B."/>
            <person name="Jeske O."/>
            <person name="Meyerdierks A."/>
            <person name="Storesund J.E."/>
            <person name="Kallscheuer N."/>
            <person name="Luecker S."/>
            <person name="Lage O.M."/>
            <person name="Pohl T."/>
            <person name="Merkel B.J."/>
            <person name="Hornburger P."/>
            <person name="Mueller R.-W."/>
            <person name="Bruemmer F."/>
            <person name="Labrenz M."/>
            <person name="Spormann A.M."/>
            <person name="Op den Camp H."/>
            <person name="Overmann J."/>
            <person name="Amann R."/>
            <person name="Jetten M.S.M."/>
            <person name="Mascher T."/>
            <person name="Medema M.H."/>
            <person name="Devos D.P."/>
            <person name="Kaster A.-K."/>
            <person name="Ovreas L."/>
            <person name="Rohde M."/>
            <person name="Galperin M.Y."/>
            <person name="Jogler C."/>
        </authorList>
    </citation>
    <scope>NUCLEOTIDE SEQUENCE [LARGE SCALE GENOMIC DNA]</scope>
    <source>
        <strain evidence="1 2">Q31a</strain>
    </source>
</reference>
<dbReference type="AlphaFoldDB" id="A0A518G985"/>
<accession>A0A518G985</accession>
<dbReference type="KEGG" id="ahel:Q31a_34520"/>
<organism evidence="1 2">
    <name type="scientific">Aureliella helgolandensis</name>
    <dbReference type="NCBI Taxonomy" id="2527968"/>
    <lineage>
        <taxon>Bacteria</taxon>
        <taxon>Pseudomonadati</taxon>
        <taxon>Planctomycetota</taxon>
        <taxon>Planctomycetia</taxon>
        <taxon>Pirellulales</taxon>
        <taxon>Pirellulaceae</taxon>
        <taxon>Aureliella</taxon>
    </lineage>
</organism>
<sequence length="209" mass="23496">MNHRRTHQFHGTDLRRVQCRSRIFWILSVFLPLLAQVRDLHAQDVVVRETPLKAAYIYNFAKYVQWPAASTKLVGTENPIVCGVYGPSALEVYLQKIAAKKTVNGRPIAVHRYDSVANLGQANILFVPASVSDVDYQRIVQALANTSTMLFGERMDLADNNSVTFYIESNRVKFQINLENTEAAGLQISSKVLQLGRLVRGHELVRAGE</sequence>
<dbReference type="RefSeq" id="WP_197355316.1">
    <property type="nucleotide sequence ID" value="NZ_CP036298.1"/>
</dbReference>